<feature type="region of interest" description="Disordered" evidence="1">
    <location>
        <begin position="254"/>
        <end position="371"/>
    </location>
</feature>
<feature type="compositionally biased region" description="Low complexity" evidence="1">
    <location>
        <begin position="343"/>
        <end position="353"/>
    </location>
</feature>
<dbReference type="HOGENOM" id="CLU_428327_0_0_1"/>
<evidence type="ECO:0000256" key="1">
    <source>
        <dbReference type="SAM" id="MobiDB-lite"/>
    </source>
</evidence>
<evidence type="ECO:0000313" key="2">
    <source>
        <dbReference type="EMBL" id="KIM96292.1"/>
    </source>
</evidence>
<feature type="compositionally biased region" description="Basic and acidic residues" evidence="1">
    <location>
        <begin position="539"/>
        <end position="562"/>
    </location>
</feature>
<dbReference type="STRING" id="913774.A0A0C3D2Z2"/>
<keyword evidence="3" id="KW-1185">Reference proteome</keyword>
<dbReference type="OrthoDB" id="6103986at2759"/>
<dbReference type="Proteomes" id="UP000054321">
    <property type="component" value="Unassembled WGS sequence"/>
</dbReference>
<name>A0A0C3D2Z2_OIDMZ</name>
<feature type="compositionally biased region" description="Polar residues" evidence="1">
    <location>
        <begin position="359"/>
        <end position="370"/>
    </location>
</feature>
<feature type="compositionally biased region" description="Polar residues" evidence="1">
    <location>
        <begin position="11"/>
        <end position="22"/>
    </location>
</feature>
<sequence length="639" mass="70918">MWQNRGYVLKNGNTPNNNSQQGVPGVSFADPDKADQVLVPMSSMEAQQFHRSRSGQHYNNFQAPTGVSNDLIVQQSQTAPKALAHSSQAQDNMQPTAAPVVQTSAQISSRSTLSRDTEPRNNVLGGEFLAGPELAPSALPYQASNQHHGVYLQIAPQLNGLNMPAANNSEQACDIDELIAQHSNLNSAMHANIDPDLGFANTANPYPLLSSEYHVPLSMGLPAPARGMYTNHASTSGIPGRNILNQPVASKFMHQQMTKEAHSYPAQHNPPPESPPNRRAPGINHNPAIFDSPLTFRTPSRPPELQHSSSNLGQPGTDQQIAEAHKNNSREAIHGSDMKTNTQPSSQSQVQVSIRQGAKNPQDQEGSNATARGACSANLKELLHHDPDLKDWLEITGYLDIEYRGKILADTREIRKLDERKHRLVADIEAERRRPILLRPYNPDSRVSQADVLIKPENGDSNVSCGQAASKKRSHNEVEEAHHPAAPTKTRCLADRITKPTRVYDSYRPRRDDPNYYRDRSRHPSPSHPQHSYTPPRGRSRERDVSQDRRSYNHGARQDLDPRSNSNRYHKQHHNQNYRSSSPAAPGREGLKELVPIDCDYVPGRPTETNSQNRGKFGGGGKGRGWNKDRRGNRRGDRE</sequence>
<feature type="region of interest" description="Disordered" evidence="1">
    <location>
        <begin position="453"/>
        <end position="639"/>
    </location>
</feature>
<proteinExistence type="predicted"/>
<dbReference type="EMBL" id="KN832884">
    <property type="protein sequence ID" value="KIM96292.1"/>
    <property type="molecule type" value="Genomic_DNA"/>
</dbReference>
<reference evidence="3" key="2">
    <citation type="submission" date="2015-01" db="EMBL/GenBank/DDBJ databases">
        <title>Evolutionary Origins and Diversification of the Mycorrhizal Mutualists.</title>
        <authorList>
            <consortium name="DOE Joint Genome Institute"/>
            <consortium name="Mycorrhizal Genomics Consortium"/>
            <person name="Kohler A."/>
            <person name="Kuo A."/>
            <person name="Nagy L.G."/>
            <person name="Floudas D."/>
            <person name="Copeland A."/>
            <person name="Barry K.W."/>
            <person name="Cichocki N."/>
            <person name="Veneault-Fourrey C."/>
            <person name="LaButti K."/>
            <person name="Lindquist E.A."/>
            <person name="Lipzen A."/>
            <person name="Lundell T."/>
            <person name="Morin E."/>
            <person name="Murat C."/>
            <person name="Riley R."/>
            <person name="Ohm R."/>
            <person name="Sun H."/>
            <person name="Tunlid A."/>
            <person name="Henrissat B."/>
            <person name="Grigoriev I.V."/>
            <person name="Hibbett D.S."/>
            <person name="Martin F."/>
        </authorList>
    </citation>
    <scope>NUCLEOTIDE SEQUENCE [LARGE SCALE GENOMIC DNA]</scope>
    <source>
        <strain evidence="3">Zn</strain>
    </source>
</reference>
<feature type="region of interest" description="Disordered" evidence="1">
    <location>
        <begin position="76"/>
        <end position="99"/>
    </location>
</feature>
<accession>A0A0C3D2Z2</accession>
<feature type="compositionally biased region" description="Basic and acidic residues" evidence="1">
    <location>
        <begin position="323"/>
        <end position="337"/>
    </location>
</feature>
<evidence type="ECO:0000313" key="3">
    <source>
        <dbReference type="Proteomes" id="UP000054321"/>
    </source>
</evidence>
<reference evidence="2 3" key="1">
    <citation type="submission" date="2014-04" db="EMBL/GenBank/DDBJ databases">
        <authorList>
            <consortium name="DOE Joint Genome Institute"/>
            <person name="Kuo A."/>
            <person name="Martino E."/>
            <person name="Perotto S."/>
            <person name="Kohler A."/>
            <person name="Nagy L.G."/>
            <person name="Floudas D."/>
            <person name="Copeland A."/>
            <person name="Barry K.W."/>
            <person name="Cichocki N."/>
            <person name="Veneault-Fourrey C."/>
            <person name="LaButti K."/>
            <person name="Lindquist E.A."/>
            <person name="Lipzen A."/>
            <person name="Lundell T."/>
            <person name="Morin E."/>
            <person name="Murat C."/>
            <person name="Sun H."/>
            <person name="Tunlid A."/>
            <person name="Henrissat B."/>
            <person name="Grigoriev I.V."/>
            <person name="Hibbett D.S."/>
            <person name="Martin F."/>
            <person name="Nordberg H.P."/>
            <person name="Cantor M.N."/>
            <person name="Hua S.X."/>
        </authorList>
    </citation>
    <scope>NUCLEOTIDE SEQUENCE [LARGE SCALE GENOMIC DNA]</scope>
    <source>
        <strain evidence="2 3">Zn</strain>
    </source>
</reference>
<dbReference type="AlphaFoldDB" id="A0A0C3D2Z2"/>
<feature type="compositionally biased region" description="Polar residues" evidence="1">
    <location>
        <begin position="306"/>
        <end position="320"/>
    </location>
</feature>
<protein>
    <submittedName>
        <fullName evidence="2">Uncharacterized protein</fullName>
    </submittedName>
</protein>
<feature type="compositionally biased region" description="Basic and acidic residues" evidence="1">
    <location>
        <begin position="505"/>
        <end position="519"/>
    </location>
</feature>
<feature type="compositionally biased region" description="Basic and acidic residues" evidence="1">
    <location>
        <begin position="626"/>
        <end position="639"/>
    </location>
</feature>
<dbReference type="InParanoid" id="A0A0C3D2Z2"/>
<feature type="region of interest" description="Disordered" evidence="1">
    <location>
        <begin position="1"/>
        <end position="27"/>
    </location>
</feature>
<organism evidence="2 3">
    <name type="scientific">Oidiodendron maius (strain Zn)</name>
    <dbReference type="NCBI Taxonomy" id="913774"/>
    <lineage>
        <taxon>Eukaryota</taxon>
        <taxon>Fungi</taxon>
        <taxon>Dikarya</taxon>
        <taxon>Ascomycota</taxon>
        <taxon>Pezizomycotina</taxon>
        <taxon>Leotiomycetes</taxon>
        <taxon>Leotiomycetes incertae sedis</taxon>
        <taxon>Myxotrichaceae</taxon>
        <taxon>Oidiodendron</taxon>
    </lineage>
</organism>
<gene>
    <name evidence="2" type="ORF">OIDMADRAFT_148192</name>
</gene>